<dbReference type="SUPFAM" id="SSF54427">
    <property type="entry name" value="NTF2-like"/>
    <property type="match status" value="1"/>
</dbReference>
<dbReference type="EMBL" id="FRFG01000123">
    <property type="protein sequence ID" value="SHO59322.1"/>
    <property type="molecule type" value="Genomic_DNA"/>
</dbReference>
<dbReference type="Gene3D" id="3.10.450.50">
    <property type="match status" value="1"/>
</dbReference>
<reference evidence="3" key="1">
    <citation type="submission" date="2016-12" db="EMBL/GenBank/DDBJ databases">
        <authorList>
            <person name="Rodrigo-Torres L."/>
            <person name="Arahal R.D."/>
            <person name="Lucena T."/>
        </authorList>
    </citation>
    <scope>NUCLEOTIDE SEQUENCE [LARGE SCALE GENOMIC DNA]</scope>
</reference>
<proteinExistence type="predicted"/>
<protein>
    <submittedName>
        <fullName evidence="2">SnoaL-like domain protein</fullName>
    </submittedName>
</protein>
<dbReference type="Pfam" id="PF12680">
    <property type="entry name" value="SnoaL_2"/>
    <property type="match status" value="1"/>
</dbReference>
<organism evidence="2 3">
    <name type="scientific">Vibrio quintilis</name>
    <dbReference type="NCBI Taxonomy" id="1117707"/>
    <lineage>
        <taxon>Bacteria</taxon>
        <taxon>Pseudomonadati</taxon>
        <taxon>Pseudomonadota</taxon>
        <taxon>Gammaproteobacteria</taxon>
        <taxon>Vibrionales</taxon>
        <taxon>Vibrionaceae</taxon>
        <taxon>Vibrio</taxon>
    </lineage>
</organism>
<keyword evidence="3" id="KW-1185">Reference proteome</keyword>
<dbReference type="InterPro" id="IPR037401">
    <property type="entry name" value="SnoaL-like"/>
</dbReference>
<name>A0A1M7Z3C6_9VIBR</name>
<evidence type="ECO:0000259" key="1">
    <source>
        <dbReference type="Pfam" id="PF12680"/>
    </source>
</evidence>
<dbReference type="InterPro" id="IPR032710">
    <property type="entry name" value="NTF2-like_dom_sf"/>
</dbReference>
<dbReference type="STRING" id="1117707.VQ7734_05106"/>
<feature type="domain" description="SnoaL-like" evidence="1">
    <location>
        <begin position="65"/>
        <end position="153"/>
    </location>
</feature>
<gene>
    <name evidence="2" type="ORF">VQ7734_05106</name>
</gene>
<dbReference type="AlphaFoldDB" id="A0A1M7Z3C6"/>
<sequence>MNVWHKNEVYLVKGIRSNEIHFGERWKNLMKIKTICIALLLSVCPLSTMAAQTAKAVVLAGVKAVFIDRDADEIDRWFSPDYIQHNPNFPNGSGVLKGFTKKMPDNFKYQIGHVIADEETGMVALHFRAQGTGPKPMVGVDMFRVKNGKIVEHWDVLQEEVTETVSGNPMWSATE</sequence>
<accession>A0A1M7Z3C6</accession>
<evidence type="ECO:0000313" key="3">
    <source>
        <dbReference type="Proteomes" id="UP000184600"/>
    </source>
</evidence>
<dbReference type="Proteomes" id="UP000184600">
    <property type="component" value="Unassembled WGS sequence"/>
</dbReference>
<evidence type="ECO:0000313" key="2">
    <source>
        <dbReference type="EMBL" id="SHO59322.1"/>
    </source>
</evidence>